<keyword evidence="1" id="KW-0812">Transmembrane</keyword>
<dbReference type="AlphaFoldDB" id="A0AAV4IRU1"/>
<feature type="transmembrane region" description="Helical" evidence="1">
    <location>
        <begin position="51"/>
        <end position="69"/>
    </location>
</feature>
<protein>
    <submittedName>
        <fullName evidence="2">Uncharacterized protein</fullName>
    </submittedName>
</protein>
<keyword evidence="3" id="KW-1185">Reference proteome</keyword>
<sequence length="123" mass="14260">MSPDTTVFSRQFSRAQWKASADEDDKRRLGVITSRNGPEWVMPRLGLNDEMINLISIIIIIIIIIIIWLPSLRRGGMPRFSIFLVPSLPQPPHQFPCRSSPLYFPSNTLSSRFNYLSFQYEFL</sequence>
<dbReference type="EMBL" id="BMAT01006378">
    <property type="protein sequence ID" value="GFS11412.1"/>
    <property type="molecule type" value="Genomic_DNA"/>
</dbReference>
<accession>A0AAV4IRU1</accession>
<comment type="caution">
    <text evidence="2">The sequence shown here is derived from an EMBL/GenBank/DDBJ whole genome shotgun (WGS) entry which is preliminary data.</text>
</comment>
<keyword evidence="1" id="KW-1133">Transmembrane helix</keyword>
<dbReference type="Proteomes" id="UP000762676">
    <property type="component" value="Unassembled WGS sequence"/>
</dbReference>
<keyword evidence="1" id="KW-0472">Membrane</keyword>
<organism evidence="2 3">
    <name type="scientific">Elysia marginata</name>
    <dbReference type="NCBI Taxonomy" id="1093978"/>
    <lineage>
        <taxon>Eukaryota</taxon>
        <taxon>Metazoa</taxon>
        <taxon>Spiralia</taxon>
        <taxon>Lophotrochozoa</taxon>
        <taxon>Mollusca</taxon>
        <taxon>Gastropoda</taxon>
        <taxon>Heterobranchia</taxon>
        <taxon>Euthyneura</taxon>
        <taxon>Panpulmonata</taxon>
        <taxon>Sacoglossa</taxon>
        <taxon>Placobranchoidea</taxon>
        <taxon>Plakobranchidae</taxon>
        <taxon>Elysia</taxon>
    </lineage>
</organism>
<proteinExistence type="predicted"/>
<name>A0AAV4IRU1_9GAST</name>
<reference evidence="2 3" key="1">
    <citation type="journal article" date="2021" name="Elife">
        <title>Chloroplast acquisition without the gene transfer in kleptoplastic sea slugs, Plakobranchus ocellatus.</title>
        <authorList>
            <person name="Maeda T."/>
            <person name="Takahashi S."/>
            <person name="Yoshida T."/>
            <person name="Shimamura S."/>
            <person name="Takaki Y."/>
            <person name="Nagai Y."/>
            <person name="Toyoda A."/>
            <person name="Suzuki Y."/>
            <person name="Arimoto A."/>
            <person name="Ishii H."/>
            <person name="Satoh N."/>
            <person name="Nishiyama T."/>
            <person name="Hasebe M."/>
            <person name="Maruyama T."/>
            <person name="Minagawa J."/>
            <person name="Obokata J."/>
            <person name="Shigenobu S."/>
        </authorList>
    </citation>
    <scope>NUCLEOTIDE SEQUENCE [LARGE SCALE GENOMIC DNA]</scope>
</reference>
<gene>
    <name evidence="2" type="ORF">ElyMa_003085400</name>
</gene>
<evidence type="ECO:0000313" key="3">
    <source>
        <dbReference type="Proteomes" id="UP000762676"/>
    </source>
</evidence>
<evidence type="ECO:0000313" key="2">
    <source>
        <dbReference type="EMBL" id="GFS11412.1"/>
    </source>
</evidence>
<evidence type="ECO:0000256" key="1">
    <source>
        <dbReference type="SAM" id="Phobius"/>
    </source>
</evidence>